<accession>A0ABT0JFB1</accession>
<reference evidence="1 2" key="2">
    <citation type="journal article" date="2023" name="Plant Pathol.">
        <title>Dismantling and reorganizing Pseudomonas marginalis sensu#lato.</title>
        <authorList>
            <person name="Sawada H."/>
            <person name="Fujikawa T."/>
            <person name="Satou M."/>
        </authorList>
    </citation>
    <scope>NUCLEOTIDE SEQUENCE [LARGE SCALE GENOMIC DNA]</scope>
    <source>
        <strain evidence="1 2">MAFF 302046</strain>
    </source>
</reference>
<gene>
    <name evidence="1" type="ORF">M1B35_10845</name>
</gene>
<keyword evidence="2" id="KW-1185">Reference proteome</keyword>
<organism evidence="1 2">
    <name type="scientific">Pseudomonas morbosilactucae</name>
    <dbReference type="NCBI Taxonomy" id="2938197"/>
    <lineage>
        <taxon>Bacteria</taxon>
        <taxon>Pseudomonadati</taxon>
        <taxon>Pseudomonadota</taxon>
        <taxon>Gammaproteobacteria</taxon>
        <taxon>Pseudomonadales</taxon>
        <taxon>Pseudomonadaceae</taxon>
        <taxon>Pseudomonas</taxon>
    </lineage>
</organism>
<evidence type="ECO:0000313" key="1">
    <source>
        <dbReference type="EMBL" id="MCK9814608.1"/>
    </source>
</evidence>
<evidence type="ECO:0008006" key="3">
    <source>
        <dbReference type="Google" id="ProtNLM"/>
    </source>
</evidence>
<sequence>MTKPKVKSPIQKQVEALEEKGAILDRILSVAKTESGRITEDGKNLYHILRGAGLNKSEIARVLDVTPSALTKYE</sequence>
<dbReference type="RefSeq" id="WP_268261929.1">
    <property type="nucleotide sequence ID" value="NZ_JALQCX010000016.1"/>
</dbReference>
<comment type="caution">
    <text evidence="1">The sequence shown here is derived from an EMBL/GenBank/DDBJ whole genome shotgun (WGS) entry which is preliminary data.</text>
</comment>
<reference evidence="1 2" key="1">
    <citation type="journal article" date="2022" name="Int. J. Syst. Evol. Microbiol.">
        <title>Pseudomonas aegrilactucae sp. nov. and Pseudomonas morbosilactucae sp. nov., pathogens causing bacterial rot of lettuce in Japan.</title>
        <authorList>
            <person name="Sawada H."/>
            <person name="Fujikawa T."/>
            <person name="Satou M."/>
        </authorList>
    </citation>
    <scope>NUCLEOTIDE SEQUENCE [LARGE SCALE GENOMIC DNA]</scope>
    <source>
        <strain evidence="1 2">MAFF 302046</strain>
    </source>
</reference>
<evidence type="ECO:0000313" key="2">
    <source>
        <dbReference type="Proteomes" id="UP001155163"/>
    </source>
</evidence>
<dbReference type="Proteomes" id="UP001155163">
    <property type="component" value="Unassembled WGS sequence"/>
</dbReference>
<dbReference type="EMBL" id="JALQCX010000016">
    <property type="protein sequence ID" value="MCK9814608.1"/>
    <property type="molecule type" value="Genomic_DNA"/>
</dbReference>
<proteinExistence type="predicted"/>
<name>A0ABT0JFB1_9PSED</name>
<protein>
    <recommendedName>
        <fullName evidence="3">HTH cro/C1-type domain-containing protein</fullName>
    </recommendedName>
</protein>